<name>A0ABV2TIZ0_9RHOO</name>
<dbReference type="InterPro" id="IPR029012">
    <property type="entry name" value="Helix_hairpin_bin_sf"/>
</dbReference>
<dbReference type="InterPro" id="IPR007774">
    <property type="entry name" value="Put_N_fixation"/>
</dbReference>
<dbReference type="Pfam" id="PF05082">
    <property type="entry name" value="Rop-like"/>
    <property type="match status" value="1"/>
</dbReference>
<keyword evidence="1" id="KW-0535">Nitrogen fixation</keyword>
<comment type="similarity">
    <text evidence="2">Belongs to the UPF0437 family.</text>
</comment>
<dbReference type="Gene3D" id="1.10.287.660">
    <property type="entry name" value="Helix hairpin bin"/>
    <property type="match status" value="1"/>
</dbReference>
<evidence type="ECO:0000313" key="4">
    <source>
        <dbReference type="Proteomes" id="UP001549691"/>
    </source>
</evidence>
<evidence type="ECO:0000256" key="2">
    <source>
        <dbReference type="ARBA" id="ARBA00044954"/>
    </source>
</evidence>
<organism evidence="3 4">
    <name type="scientific">Uliginosibacterium flavum</name>
    <dbReference type="NCBI Taxonomy" id="1396831"/>
    <lineage>
        <taxon>Bacteria</taxon>
        <taxon>Pseudomonadati</taxon>
        <taxon>Pseudomonadota</taxon>
        <taxon>Betaproteobacteria</taxon>
        <taxon>Rhodocyclales</taxon>
        <taxon>Zoogloeaceae</taxon>
        <taxon>Uliginosibacterium</taxon>
    </lineage>
</organism>
<dbReference type="EMBL" id="JBEWZI010000005">
    <property type="protein sequence ID" value="MET7013882.1"/>
    <property type="molecule type" value="Genomic_DNA"/>
</dbReference>
<gene>
    <name evidence="3" type="ORF">ABXR19_06755</name>
</gene>
<evidence type="ECO:0000256" key="1">
    <source>
        <dbReference type="ARBA" id="ARBA00023231"/>
    </source>
</evidence>
<proteinExistence type="inferred from homology"/>
<comment type="caution">
    <text evidence="3">The sequence shown here is derived from an EMBL/GenBank/DDBJ whole genome shotgun (WGS) entry which is preliminary data.</text>
</comment>
<protein>
    <submittedName>
        <fullName evidence="3">CCE_0567 family metalloprotein</fullName>
    </submittedName>
</protein>
<evidence type="ECO:0000313" key="3">
    <source>
        <dbReference type="EMBL" id="MET7013882.1"/>
    </source>
</evidence>
<accession>A0ABV2TIZ0</accession>
<dbReference type="Proteomes" id="UP001549691">
    <property type="component" value="Unassembled WGS sequence"/>
</dbReference>
<dbReference type="RefSeq" id="WP_354600344.1">
    <property type="nucleotide sequence ID" value="NZ_JBEWZI010000005.1"/>
</dbReference>
<sequence>MDDASLRELDKDVKRLKRIASEWAGQLHDLVEDRLPAAYAEIHEISNHTYEACKAWADANARLIQAQRDAAPTETP</sequence>
<reference evidence="3 4" key="1">
    <citation type="submission" date="2024-07" db="EMBL/GenBank/DDBJ databases">
        <title>Uliginosibacterium flavum JJ3220;KACC:17644.</title>
        <authorList>
            <person name="Kim M.K."/>
        </authorList>
    </citation>
    <scope>NUCLEOTIDE SEQUENCE [LARGE SCALE GENOMIC DNA]</scope>
    <source>
        <strain evidence="3 4">KACC:17644</strain>
    </source>
</reference>
<dbReference type="PIRSF" id="PIRSF037676">
    <property type="entry name" value="DUF683"/>
    <property type="match status" value="1"/>
</dbReference>
<keyword evidence="4" id="KW-1185">Reference proteome</keyword>